<proteinExistence type="predicted"/>
<sequence>MTETLIAKNKLGIVDGTIVKPETSADLREAWLQCDALVKEWLKTTMDKEVRSAIRYAKTSREMWVDLETRFGKGFAPRAYELRKIMSTLRQEKLYVSTFYTKLRAIWEEMQTITPISRCICGLCTCGVEKKVVSNLENDKLFDFLMGLVDAFANVKTHILSMKLTPPLVEAYMLVATEEQHKQITASRRPQVDAAAFQDTHDHLAMELNRRDEKVLSLSERKEIPRCSHCQKKGHTRESCYKLIGWSEHMTRPKEKERTDQEKS</sequence>
<dbReference type="AlphaFoldDB" id="A0AAV2DUI1"/>
<protein>
    <recommendedName>
        <fullName evidence="3">Retrotransposon gag domain-containing protein</fullName>
    </recommendedName>
</protein>
<dbReference type="PANTHER" id="PTHR37610:SF97">
    <property type="entry name" value="RETROTRANSPOSON GAG DOMAIN-CONTAINING PROTEIN"/>
    <property type="match status" value="1"/>
</dbReference>
<organism evidence="1 2">
    <name type="scientific">Linum trigynum</name>
    <dbReference type="NCBI Taxonomy" id="586398"/>
    <lineage>
        <taxon>Eukaryota</taxon>
        <taxon>Viridiplantae</taxon>
        <taxon>Streptophyta</taxon>
        <taxon>Embryophyta</taxon>
        <taxon>Tracheophyta</taxon>
        <taxon>Spermatophyta</taxon>
        <taxon>Magnoliopsida</taxon>
        <taxon>eudicotyledons</taxon>
        <taxon>Gunneridae</taxon>
        <taxon>Pentapetalae</taxon>
        <taxon>rosids</taxon>
        <taxon>fabids</taxon>
        <taxon>Malpighiales</taxon>
        <taxon>Linaceae</taxon>
        <taxon>Linum</taxon>
    </lineage>
</organism>
<dbReference type="PANTHER" id="PTHR37610">
    <property type="entry name" value="CCHC-TYPE DOMAIN-CONTAINING PROTEIN"/>
    <property type="match status" value="1"/>
</dbReference>
<name>A0AAV2DUI1_9ROSI</name>
<evidence type="ECO:0000313" key="2">
    <source>
        <dbReference type="Proteomes" id="UP001497516"/>
    </source>
</evidence>
<reference evidence="1 2" key="1">
    <citation type="submission" date="2024-04" db="EMBL/GenBank/DDBJ databases">
        <authorList>
            <person name="Fracassetti M."/>
        </authorList>
    </citation>
    <scope>NUCLEOTIDE SEQUENCE [LARGE SCALE GENOMIC DNA]</scope>
</reference>
<evidence type="ECO:0000313" key="1">
    <source>
        <dbReference type="EMBL" id="CAL1377063.1"/>
    </source>
</evidence>
<gene>
    <name evidence="1" type="ORF">LTRI10_LOCUS18746</name>
</gene>
<accession>A0AAV2DUI1</accession>
<dbReference type="Pfam" id="PF14223">
    <property type="entry name" value="Retrotran_gag_2"/>
    <property type="match status" value="1"/>
</dbReference>
<keyword evidence="2" id="KW-1185">Reference proteome</keyword>
<dbReference type="EMBL" id="OZ034816">
    <property type="protein sequence ID" value="CAL1377063.1"/>
    <property type="molecule type" value="Genomic_DNA"/>
</dbReference>
<dbReference type="Proteomes" id="UP001497516">
    <property type="component" value="Chromosome 3"/>
</dbReference>
<evidence type="ECO:0008006" key="3">
    <source>
        <dbReference type="Google" id="ProtNLM"/>
    </source>
</evidence>